<evidence type="ECO:0000256" key="7">
    <source>
        <dbReference type="ARBA" id="ARBA00013023"/>
    </source>
</evidence>
<evidence type="ECO:0000256" key="23">
    <source>
        <dbReference type="PIRNR" id="PIRNR001563"/>
    </source>
</evidence>
<dbReference type="PANTHER" id="PTHR11136">
    <property type="entry name" value="FOLYLPOLYGLUTAMATE SYNTHASE-RELATED"/>
    <property type="match status" value="1"/>
</dbReference>
<name>A0A1T2KUT0_9GAMM</name>
<comment type="cofactor">
    <cofactor evidence="1">
        <name>Mg(2+)</name>
        <dbReference type="ChEBI" id="CHEBI:18420"/>
    </cofactor>
</comment>
<evidence type="ECO:0000256" key="15">
    <source>
        <dbReference type="ARBA" id="ARBA00022909"/>
    </source>
</evidence>
<comment type="function">
    <text evidence="2">Functions in two distinct reactions of the de novo folate biosynthetic pathway. Catalyzes the addition of a glutamate residue to dihydropteroate (7,8-dihydropteroate or H2Pte) to form dihydrofolate (7,8-dihydrofolate monoglutamate or H2Pte-Glu). Also catalyzes successive additions of L-glutamate to tetrahydrofolate or 10-formyltetrahydrofolate or 5,10-methylenetetrahydrofolate, leading to folylpolyglutamate derivatives.</text>
</comment>
<dbReference type="EMBL" id="MPRJ01000032">
    <property type="protein sequence ID" value="OOZ36619.1"/>
    <property type="molecule type" value="Genomic_DNA"/>
</dbReference>
<evidence type="ECO:0000256" key="19">
    <source>
        <dbReference type="ARBA" id="ARBA00047493"/>
    </source>
</evidence>
<evidence type="ECO:0000256" key="21">
    <source>
        <dbReference type="ARBA" id="ARBA00049035"/>
    </source>
</evidence>
<evidence type="ECO:0000259" key="25">
    <source>
        <dbReference type="Pfam" id="PF08245"/>
    </source>
</evidence>
<keyword evidence="14" id="KW-0460">Magnesium</keyword>
<evidence type="ECO:0000256" key="10">
    <source>
        <dbReference type="ARBA" id="ARBA00022598"/>
    </source>
</evidence>
<dbReference type="PANTHER" id="PTHR11136:SF0">
    <property type="entry name" value="DIHYDROFOLATE SYNTHETASE-RELATED"/>
    <property type="match status" value="1"/>
</dbReference>
<dbReference type="EC" id="6.3.2.12" evidence="7"/>
<keyword evidence="12 23" id="KW-0547">Nucleotide-binding</keyword>
<organism evidence="26 27">
    <name type="scientific">Solemya velesiana gill symbiont</name>
    <dbReference type="NCBI Taxonomy" id="1918948"/>
    <lineage>
        <taxon>Bacteria</taxon>
        <taxon>Pseudomonadati</taxon>
        <taxon>Pseudomonadota</taxon>
        <taxon>Gammaproteobacteria</taxon>
        <taxon>sulfur-oxidizing symbionts</taxon>
    </lineage>
</organism>
<dbReference type="InterPro" id="IPR036615">
    <property type="entry name" value="Mur_ligase_C_dom_sf"/>
</dbReference>
<dbReference type="NCBIfam" id="TIGR01499">
    <property type="entry name" value="folC"/>
    <property type="match status" value="1"/>
</dbReference>
<reference evidence="26 27" key="1">
    <citation type="submission" date="2016-11" db="EMBL/GenBank/DDBJ databases">
        <title>Mixed transmission modes and dynamic genome evolution in an obligate animal-bacterial symbiosis.</title>
        <authorList>
            <person name="Russell S.L."/>
            <person name="Corbett-Detig R.B."/>
            <person name="Cavanaugh C.M."/>
        </authorList>
    </citation>
    <scope>NUCLEOTIDE SEQUENCE [LARGE SCALE GENOMIC DNA]</scope>
    <source>
        <strain evidence="26">Se-Cadez</strain>
    </source>
</reference>
<evidence type="ECO:0000313" key="26">
    <source>
        <dbReference type="EMBL" id="OOZ36619.1"/>
    </source>
</evidence>
<evidence type="ECO:0000256" key="2">
    <source>
        <dbReference type="ARBA" id="ARBA00002714"/>
    </source>
</evidence>
<comment type="subunit">
    <text evidence="6">Monomer.</text>
</comment>
<comment type="similarity">
    <text evidence="5 23">Belongs to the folylpolyglutamate synthase family.</text>
</comment>
<dbReference type="InterPro" id="IPR013221">
    <property type="entry name" value="Mur_ligase_cen"/>
</dbReference>
<dbReference type="NCBIfam" id="NF008101">
    <property type="entry name" value="PRK10846.1"/>
    <property type="match status" value="1"/>
</dbReference>
<evidence type="ECO:0000256" key="14">
    <source>
        <dbReference type="ARBA" id="ARBA00022842"/>
    </source>
</evidence>
<dbReference type="GO" id="GO:0004326">
    <property type="term" value="F:tetrahydrofolylpolyglutamate synthase activity"/>
    <property type="evidence" value="ECO:0007669"/>
    <property type="project" value="UniProtKB-EC"/>
</dbReference>
<keyword evidence="10 23" id="KW-0436">Ligase</keyword>
<dbReference type="EC" id="6.3.2.17" evidence="8"/>
<keyword evidence="13 23" id="KW-0067">ATP-binding</keyword>
<sequence length="422" mass="45810">MRFNTLQQWLDWQSELHPSEIELGLERVSAVWSHLHDQAFSVPVVTVAGTNGKGSCVAMLEAIARAAGYRTGCYTSPHLIRYNERIRLDGEQVSDERICQAFQRVDEARQDQPLTYFEFGTLAALDIFATTQLDLVILEVGLGGRLDAVNIIDPHVALITTVDIDHSDWLGETREAIGREKAGIMRPGIPAICATPRPPVSVREHAQAIDAQLFVAAEAFGFKVEEQGWSWWSQKRRRHSLPQPYLRGNFQLQNAAAVLMAFEALAQRLPVDQPAVRAGLQDVRVPGRFQILGRDPLVILDVAHNAEAASALASNLGDLFCNGKTCAVFAMLADKDLHQVASIMKPRVDEWFCAPLSDARALEIGALSSGLAEAGVAGTAIAQCGTLGEAYEQAKACAGNDGQVVVFGSFLTVGGILELSGE</sequence>
<evidence type="ECO:0000256" key="17">
    <source>
        <dbReference type="ARBA" id="ARBA00030592"/>
    </source>
</evidence>
<evidence type="ECO:0000256" key="3">
    <source>
        <dbReference type="ARBA" id="ARBA00004799"/>
    </source>
</evidence>
<evidence type="ECO:0000256" key="11">
    <source>
        <dbReference type="ARBA" id="ARBA00022723"/>
    </source>
</evidence>
<dbReference type="GO" id="GO:0005737">
    <property type="term" value="C:cytoplasm"/>
    <property type="evidence" value="ECO:0007669"/>
    <property type="project" value="TreeGrafter"/>
</dbReference>
<comment type="catalytic activity">
    <reaction evidence="19">
        <text>(6S)-5,6,7,8-tetrahydrofolyl-(gamma-L-Glu)(n) + L-glutamate + ATP = (6S)-5,6,7,8-tetrahydrofolyl-(gamma-L-Glu)(n+1) + ADP + phosphate + H(+)</text>
        <dbReference type="Rhea" id="RHEA:10580"/>
        <dbReference type="Rhea" id="RHEA-COMP:14738"/>
        <dbReference type="Rhea" id="RHEA-COMP:14740"/>
        <dbReference type="ChEBI" id="CHEBI:15378"/>
        <dbReference type="ChEBI" id="CHEBI:29985"/>
        <dbReference type="ChEBI" id="CHEBI:30616"/>
        <dbReference type="ChEBI" id="CHEBI:43474"/>
        <dbReference type="ChEBI" id="CHEBI:141005"/>
        <dbReference type="ChEBI" id="CHEBI:456216"/>
        <dbReference type="EC" id="6.3.2.17"/>
    </reaction>
</comment>
<dbReference type="UniPathway" id="UPA00077">
    <property type="reaction ID" value="UER00157"/>
</dbReference>
<dbReference type="Pfam" id="PF08245">
    <property type="entry name" value="Mur_ligase_M"/>
    <property type="match status" value="1"/>
</dbReference>
<evidence type="ECO:0000256" key="12">
    <source>
        <dbReference type="ARBA" id="ARBA00022741"/>
    </source>
</evidence>
<evidence type="ECO:0000256" key="13">
    <source>
        <dbReference type="ARBA" id="ARBA00022840"/>
    </source>
</evidence>
<evidence type="ECO:0000256" key="9">
    <source>
        <dbReference type="ARBA" id="ARBA00019357"/>
    </source>
</evidence>
<accession>A0A1T2KUT0</accession>
<dbReference type="Pfam" id="PF02875">
    <property type="entry name" value="Mur_ligase_C"/>
    <property type="match status" value="1"/>
</dbReference>
<dbReference type="InterPro" id="IPR001645">
    <property type="entry name" value="Folylpolyglutamate_synth"/>
</dbReference>
<evidence type="ECO:0000256" key="4">
    <source>
        <dbReference type="ARBA" id="ARBA00005150"/>
    </source>
</evidence>
<evidence type="ECO:0000256" key="1">
    <source>
        <dbReference type="ARBA" id="ARBA00001946"/>
    </source>
</evidence>
<dbReference type="GO" id="GO:0005524">
    <property type="term" value="F:ATP binding"/>
    <property type="evidence" value="ECO:0007669"/>
    <property type="project" value="UniProtKB-KW"/>
</dbReference>
<protein>
    <recommendedName>
        <fullName evidence="9">Dihydrofolate synthase/folylpolyglutamate synthase</fullName>
        <ecNumber evidence="7">6.3.2.12</ecNumber>
        <ecNumber evidence="8">6.3.2.17</ecNumber>
    </recommendedName>
    <alternativeName>
        <fullName evidence="18">Folylpoly-gamma-glutamate synthetase-dihydrofolate synthetase</fullName>
    </alternativeName>
    <alternativeName>
        <fullName evidence="16">Folylpolyglutamate synthetase</fullName>
    </alternativeName>
    <alternativeName>
        <fullName evidence="17">Tetrahydrofolylpolyglutamate synthase</fullName>
    </alternativeName>
</protein>
<evidence type="ECO:0000259" key="24">
    <source>
        <dbReference type="Pfam" id="PF02875"/>
    </source>
</evidence>
<dbReference type="SUPFAM" id="SSF53244">
    <property type="entry name" value="MurD-like peptide ligases, peptide-binding domain"/>
    <property type="match status" value="1"/>
</dbReference>
<dbReference type="Gene3D" id="3.90.190.20">
    <property type="entry name" value="Mur ligase, C-terminal domain"/>
    <property type="match status" value="1"/>
</dbReference>
<dbReference type="GO" id="GO:0046872">
    <property type="term" value="F:metal ion binding"/>
    <property type="evidence" value="ECO:0007669"/>
    <property type="project" value="UniProtKB-KW"/>
</dbReference>
<evidence type="ECO:0000256" key="20">
    <source>
        <dbReference type="ARBA" id="ARBA00047808"/>
    </source>
</evidence>
<gene>
    <name evidence="26" type="ORF">BOW51_06345</name>
</gene>
<keyword evidence="11" id="KW-0479">Metal-binding</keyword>
<dbReference type="AlphaFoldDB" id="A0A1T2KUT0"/>
<dbReference type="GO" id="GO:0046656">
    <property type="term" value="P:folic acid biosynthetic process"/>
    <property type="evidence" value="ECO:0007669"/>
    <property type="project" value="UniProtKB-KW"/>
</dbReference>
<keyword evidence="27" id="KW-1185">Reference proteome</keyword>
<keyword evidence="15" id="KW-0289">Folate biosynthesis</keyword>
<comment type="caution">
    <text evidence="26">The sequence shown here is derived from an EMBL/GenBank/DDBJ whole genome shotgun (WGS) entry which is preliminary data.</text>
</comment>
<feature type="domain" description="Mur ligase central" evidence="25">
    <location>
        <begin position="47"/>
        <end position="186"/>
    </location>
</feature>
<evidence type="ECO:0000256" key="22">
    <source>
        <dbReference type="ARBA" id="ARBA00049161"/>
    </source>
</evidence>
<dbReference type="PIRSF" id="PIRSF001563">
    <property type="entry name" value="Folylpolyglu_synth"/>
    <property type="match status" value="1"/>
</dbReference>
<dbReference type="Proteomes" id="UP000190896">
    <property type="component" value="Unassembled WGS sequence"/>
</dbReference>
<dbReference type="GO" id="GO:0008841">
    <property type="term" value="F:dihydrofolate synthase activity"/>
    <property type="evidence" value="ECO:0007669"/>
    <property type="project" value="UniProtKB-EC"/>
</dbReference>
<dbReference type="InterPro" id="IPR036565">
    <property type="entry name" value="Mur-like_cat_sf"/>
</dbReference>
<evidence type="ECO:0000256" key="18">
    <source>
        <dbReference type="ARBA" id="ARBA00032510"/>
    </source>
</evidence>
<comment type="catalytic activity">
    <reaction evidence="20">
        <text>10-formyltetrahydrofolyl-(gamma-L-Glu)(n) + L-glutamate + ATP = 10-formyltetrahydrofolyl-(gamma-L-Glu)(n+1) + ADP + phosphate + H(+)</text>
        <dbReference type="Rhea" id="RHEA:51904"/>
        <dbReference type="Rhea" id="RHEA-COMP:13088"/>
        <dbReference type="Rhea" id="RHEA-COMP:14300"/>
        <dbReference type="ChEBI" id="CHEBI:15378"/>
        <dbReference type="ChEBI" id="CHEBI:29985"/>
        <dbReference type="ChEBI" id="CHEBI:30616"/>
        <dbReference type="ChEBI" id="CHEBI:43474"/>
        <dbReference type="ChEBI" id="CHEBI:134413"/>
        <dbReference type="ChEBI" id="CHEBI:456216"/>
        <dbReference type="EC" id="6.3.2.17"/>
    </reaction>
</comment>
<dbReference type="InterPro" id="IPR004101">
    <property type="entry name" value="Mur_ligase_C"/>
</dbReference>
<evidence type="ECO:0000256" key="6">
    <source>
        <dbReference type="ARBA" id="ARBA00011245"/>
    </source>
</evidence>
<evidence type="ECO:0000313" key="27">
    <source>
        <dbReference type="Proteomes" id="UP000190896"/>
    </source>
</evidence>
<comment type="pathway">
    <text evidence="3">Cofactor biosynthesis; tetrahydrofolate biosynthesis; 7,8-dihydrofolate from 2-amino-4-hydroxy-6-hydroxymethyl-7,8-dihydropteridine diphosphate and 4-aminobenzoate: step 2/2.</text>
</comment>
<proteinExistence type="inferred from homology"/>
<dbReference type="SUPFAM" id="SSF53623">
    <property type="entry name" value="MurD-like peptide ligases, catalytic domain"/>
    <property type="match status" value="1"/>
</dbReference>
<dbReference type="GO" id="GO:0046654">
    <property type="term" value="P:tetrahydrofolate biosynthetic process"/>
    <property type="evidence" value="ECO:0007669"/>
    <property type="project" value="UniProtKB-UniPathway"/>
</dbReference>
<evidence type="ECO:0000256" key="16">
    <source>
        <dbReference type="ARBA" id="ARBA00030048"/>
    </source>
</evidence>
<dbReference type="FunFam" id="3.40.1190.10:FF:000004">
    <property type="entry name" value="Dihydrofolate synthase/folylpolyglutamate synthase"/>
    <property type="match status" value="1"/>
</dbReference>
<comment type="pathway">
    <text evidence="4">Cofactor biosynthesis; tetrahydrofolylpolyglutamate biosynthesis.</text>
</comment>
<dbReference type="OrthoDB" id="9809356at2"/>
<comment type="catalytic activity">
    <reaction evidence="21">
        <text>(6R)-5,10-methylenetetrahydrofolyl-(gamma-L-Glu)(n) + L-glutamate + ATP = (6R)-5,10-methylenetetrahydrofolyl-(gamma-L-Glu)(n+1) + ADP + phosphate + H(+)</text>
        <dbReference type="Rhea" id="RHEA:51912"/>
        <dbReference type="Rhea" id="RHEA-COMP:13257"/>
        <dbReference type="Rhea" id="RHEA-COMP:13258"/>
        <dbReference type="ChEBI" id="CHEBI:15378"/>
        <dbReference type="ChEBI" id="CHEBI:29985"/>
        <dbReference type="ChEBI" id="CHEBI:30616"/>
        <dbReference type="ChEBI" id="CHEBI:43474"/>
        <dbReference type="ChEBI" id="CHEBI:136572"/>
        <dbReference type="ChEBI" id="CHEBI:456216"/>
        <dbReference type="EC" id="6.3.2.17"/>
    </reaction>
</comment>
<dbReference type="Gene3D" id="3.40.1190.10">
    <property type="entry name" value="Mur-like, catalytic domain"/>
    <property type="match status" value="1"/>
</dbReference>
<feature type="domain" description="Mur ligase C-terminal" evidence="24">
    <location>
        <begin position="287"/>
        <end position="410"/>
    </location>
</feature>
<comment type="catalytic activity">
    <reaction evidence="22">
        <text>7,8-dihydropteroate + L-glutamate + ATP = 7,8-dihydrofolate + ADP + phosphate + H(+)</text>
        <dbReference type="Rhea" id="RHEA:23584"/>
        <dbReference type="ChEBI" id="CHEBI:15378"/>
        <dbReference type="ChEBI" id="CHEBI:17839"/>
        <dbReference type="ChEBI" id="CHEBI:29985"/>
        <dbReference type="ChEBI" id="CHEBI:30616"/>
        <dbReference type="ChEBI" id="CHEBI:43474"/>
        <dbReference type="ChEBI" id="CHEBI:57451"/>
        <dbReference type="ChEBI" id="CHEBI:456216"/>
        <dbReference type="EC" id="6.3.2.12"/>
    </reaction>
</comment>
<evidence type="ECO:0000256" key="5">
    <source>
        <dbReference type="ARBA" id="ARBA00008276"/>
    </source>
</evidence>
<evidence type="ECO:0000256" key="8">
    <source>
        <dbReference type="ARBA" id="ARBA00013025"/>
    </source>
</evidence>
<dbReference type="RefSeq" id="WP_078486895.1">
    <property type="nucleotide sequence ID" value="NZ_MPRJ01000032.1"/>
</dbReference>